<evidence type="ECO:0000259" key="10">
    <source>
        <dbReference type="SMART" id="SM00499"/>
    </source>
</evidence>
<keyword evidence="8" id="KW-0449">Lipoprotein</keyword>
<evidence type="ECO:0000256" key="5">
    <source>
        <dbReference type="ARBA" id="ARBA00022729"/>
    </source>
</evidence>
<evidence type="ECO:0000313" key="12">
    <source>
        <dbReference type="Proteomes" id="UP000027138"/>
    </source>
</evidence>
<accession>A0A067JC89</accession>
<evidence type="ECO:0000256" key="4">
    <source>
        <dbReference type="ARBA" id="ARBA00022622"/>
    </source>
</evidence>
<evidence type="ECO:0000256" key="3">
    <source>
        <dbReference type="ARBA" id="ARBA00022475"/>
    </source>
</evidence>
<feature type="domain" description="Bifunctional inhibitor/plant lipid transfer protein/seed storage helical" evidence="10">
    <location>
        <begin position="26"/>
        <end position="105"/>
    </location>
</feature>
<gene>
    <name evidence="11" type="ORF">JCGZ_21898</name>
</gene>
<feature type="chain" id="PRO_5001638560" description="Bifunctional inhibitor/plant lipid transfer protein/seed storage helical domain-containing protein" evidence="9">
    <location>
        <begin position="21"/>
        <end position="204"/>
    </location>
</feature>
<evidence type="ECO:0000256" key="9">
    <source>
        <dbReference type="SAM" id="SignalP"/>
    </source>
</evidence>
<evidence type="ECO:0000256" key="1">
    <source>
        <dbReference type="ARBA" id="ARBA00004609"/>
    </source>
</evidence>
<reference evidence="11 12" key="1">
    <citation type="journal article" date="2014" name="PLoS ONE">
        <title>Global Analysis of Gene Expression Profiles in Physic Nut (Jatropha curcas L.) Seedlings Exposed to Salt Stress.</title>
        <authorList>
            <person name="Zhang L."/>
            <person name="Zhang C."/>
            <person name="Wu P."/>
            <person name="Chen Y."/>
            <person name="Li M."/>
            <person name="Jiang H."/>
            <person name="Wu G."/>
        </authorList>
    </citation>
    <scope>NUCLEOTIDE SEQUENCE [LARGE SCALE GENOMIC DNA]</scope>
    <source>
        <strain evidence="12">cv. GZQX0401</strain>
        <tissue evidence="11">Young leaves</tissue>
    </source>
</reference>
<dbReference type="STRING" id="180498.A0A067JC89"/>
<keyword evidence="4" id="KW-0472">Membrane</keyword>
<evidence type="ECO:0000256" key="7">
    <source>
        <dbReference type="ARBA" id="ARBA00023180"/>
    </source>
</evidence>
<dbReference type="InterPro" id="IPR016140">
    <property type="entry name" value="Bifunc_inhib/LTP/seed_store"/>
</dbReference>
<dbReference type="InterPro" id="IPR036312">
    <property type="entry name" value="Bifun_inhib/LTP/seed_sf"/>
</dbReference>
<dbReference type="Gene3D" id="1.10.110.10">
    <property type="entry name" value="Plant lipid-transfer and hydrophobic proteins"/>
    <property type="match status" value="1"/>
</dbReference>
<dbReference type="EMBL" id="KK915662">
    <property type="protein sequence ID" value="KDP21427.1"/>
    <property type="molecule type" value="Genomic_DNA"/>
</dbReference>
<comment type="subcellular location">
    <subcellularLocation>
        <location evidence="1">Cell membrane</location>
        <topology evidence="1">Lipid-anchor</topology>
        <topology evidence="1">GPI-anchor</topology>
    </subcellularLocation>
</comment>
<name>A0A067JC89_JATCU</name>
<dbReference type="SUPFAM" id="SSF47699">
    <property type="entry name" value="Bifunctional inhibitor/lipid-transfer protein/seed storage 2S albumin"/>
    <property type="match status" value="1"/>
</dbReference>
<dbReference type="OrthoDB" id="1914452at2759"/>
<evidence type="ECO:0000256" key="2">
    <source>
        <dbReference type="ARBA" id="ARBA00009748"/>
    </source>
</evidence>
<evidence type="ECO:0000256" key="6">
    <source>
        <dbReference type="ARBA" id="ARBA00023157"/>
    </source>
</evidence>
<dbReference type="Proteomes" id="UP000027138">
    <property type="component" value="Unassembled WGS sequence"/>
</dbReference>
<comment type="similarity">
    <text evidence="2">Belongs to the plant LTP family.</text>
</comment>
<evidence type="ECO:0000313" key="11">
    <source>
        <dbReference type="EMBL" id="KDP21427.1"/>
    </source>
</evidence>
<keyword evidence="3" id="KW-1003">Cell membrane</keyword>
<sequence>MKILQLTAIIWTLLVISAKGQISTPCTGSMLSSFTPCINFVTGSSGSGGSPSASCCNSMASMMSTSVDCTCLIITASVPLQLPINPILAITLPQACKMSGVPLQCKASGSPLPAPGPVLLGPTLPPPALAPLSPRASKAVVQAPPPQSEAFLPLTPAYPPETTAVPPTTTGIRPVLNPAASMSSHISPSISLLAFTAIMVLKCN</sequence>
<protein>
    <recommendedName>
        <fullName evidence="10">Bifunctional inhibitor/plant lipid transfer protein/seed storage helical domain-containing protein</fullName>
    </recommendedName>
</protein>
<dbReference type="AlphaFoldDB" id="A0A067JC89"/>
<dbReference type="InterPro" id="IPR043325">
    <property type="entry name" value="LTSS"/>
</dbReference>
<keyword evidence="5 9" id="KW-0732">Signal</keyword>
<feature type="signal peptide" evidence="9">
    <location>
        <begin position="1"/>
        <end position="20"/>
    </location>
</feature>
<keyword evidence="6" id="KW-1015">Disulfide bond</keyword>
<dbReference type="PANTHER" id="PTHR33044">
    <property type="entry name" value="BIFUNCTIONAL INHIBITOR/LIPID-TRANSFER PROTEIN/SEED STORAGE 2S ALBUMIN SUPERFAMILY PROTEIN-RELATED"/>
    <property type="match status" value="1"/>
</dbReference>
<dbReference type="CDD" id="cd00010">
    <property type="entry name" value="AAI_LTSS"/>
    <property type="match status" value="1"/>
</dbReference>
<proteinExistence type="inferred from homology"/>
<keyword evidence="12" id="KW-1185">Reference proteome</keyword>
<dbReference type="SMART" id="SM00499">
    <property type="entry name" value="AAI"/>
    <property type="match status" value="1"/>
</dbReference>
<dbReference type="Pfam" id="PF14368">
    <property type="entry name" value="LTP_2"/>
    <property type="match status" value="1"/>
</dbReference>
<organism evidence="11 12">
    <name type="scientific">Jatropha curcas</name>
    <name type="common">Barbados nut</name>
    <dbReference type="NCBI Taxonomy" id="180498"/>
    <lineage>
        <taxon>Eukaryota</taxon>
        <taxon>Viridiplantae</taxon>
        <taxon>Streptophyta</taxon>
        <taxon>Embryophyta</taxon>
        <taxon>Tracheophyta</taxon>
        <taxon>Spermatophyta</taxon>
        <taxon>Magnoliopsida</taxon>
        <taxon>eudicotyledons</taxon>
        <taxon>Gunneridae</taxon>
        <taxon>Pentapetalae</taxon>
        <taxon>rosids</taxon>
        <taxon>fabids</taxon>
        <taxon>Malpighiales</taxon>
        <taxon>Euphorbiaceae</taxon>
        <taxon>Crotonoideae</taxon>
        <taxon>Jatropheae</taxon>
        <taxon>Jatropha</taxon>
    </lineage>
</organism>
<keyword evidence="4" id="KW-0336">GPI-anchor</keyword>
<evidence type="ECO:0000256" key="8">
    <source>
        <dbReference type="ARBA" id="ARBA00023288"/>
    </source>
</evidence>
<keyword evidence="7" id="KW-0325">Glycoprotein</keyword>
<dbReference type="GO" id="GO:0005886">
    <property type="term" value="C:plasma membrane"/>
    <property type="evidence" value="ECO:0007669"/>
    <property type="project" value="UniProtKB-SubCell"/>
</dbReference>
<dbReference type="GO" id="GO:0098552">
    <property type="term" value="C:side of membrane"/>
    <property type="evidence" value="ECO:0007669"/>
    <property type="project" value="UniProtKB-KW"/>
</dbReference>